<evidence type="ECO:0000313" key="3">
    <source>
        <dbReference type="Proteomes" id="UP000325161"/>
    </source>
</evidence>
<gene>
    <name evidence="2" type="ORF">FXN63_10590</name>
</gene>
<name>A0A5C0B686_9BURK</name>
<sequence length="120" mass="13039">MGAHIGAHAANGDDLLSKQYSACMDNSGGVTVKMQDCISAETKRQDVTLNEAYKNVMDAQTPARKKQLTEVQRMWLKYREANCKFYADPNGGTLASVSANVCFMNATASRAAELAGMVQR</sequence>
<feature type="domain" description="Lysozyme inhibitor LprI-like N-terminal" evidence="1">
    <location>
        <begin position="23"/>
        <end position="114"/>
    </location>
</feature>
<protein>
    <submittedName>
        <fullName evidence="2">DUF1311 domain-containing protein</fullName>
    </submittedName>
</protein>
<dbReference type="KEGG" id="pacr:FXN63_10590"/>
<evidence type="ECO:0000259" key="1">
    <source>
        <dbReference type="Pfam" id="PF07007"/>
    </source>
</evidence>
<dbReference type="PANTHER" id="PTHR39176:SF1">
    <property type="entry name" value="PERIPLASMIC PROTEIN"/>
    <property type="match status" value="1"/>
</dbReference>
<reference evidence="2 3" key="1">
    <citation type="submission" date="2019-08" db="EMBL/GenBank/DDBJ databases">
        <title>Amphibian skin-associated Pigmentiphaga: genome sequence and occurrence across geography and hosts.</title>
        <authorList>
            <person name="Bletz M.C."/>
            <person name="Bunk B."/>
            <person name="Sproeer C."/>
            <person name="Biwer P."/>
            <person name="Reiter S."/>
            <person name="Rabemananjara F.C.E."/>
            <person name="Schulz S."/>
            <person name="Overmann J."/>
            <person name="Vences M."/>
        </authorList>
    </citation>
    <scope>NUCLEOTIDE SEQUENCE [LARGE SCALE GENOMIC DNA]</scope>
    <source>
        <strain evidence="2 3">Mada1488</strain>
    </source>
</reference>
<dbReference type="Proteomes" id="UP000325161">
    <property type="component" value="Chromosome"/>
</dbReference>
<accession>A0A5C0B686</accession>
<keyword evidence="3" id="KW-1185">Reference proteome</keyword>
<dbReference type="InterPro" id="IPR009739">
    <property type="entry name" value="LprI-like_N"/>
</dbReference>
<dbReference type="PANTHER" id="PTHR39176">
    <property type="entry name" value="PERIPLASMIC PROTEIN-RELATED"/>
    <property type="match status" value="1"/>
</dbReference>
<dbReference type="OrthoDB" id="7340239at2"/>
<dbReference type="Gene3D" id="1.20.1270.180">
    <property type="match status" value="1"/>
</dbReference>
<dbReference type="Pfam" id="PF07007">
    <property type="entry name" value="LprI"/>
    <property type="match status" value="1"/>
</dbReference>
<evidence type="ECO:0000313" key="2">
    <source>
        <dbReference type="EMBL" id="QEI09233.1"/>
    </source>
</evidence>
<organism evidence="2 3">
    <name type="scientific">Pigmentiphaga aceris</name>
    <dbReference type="NCBI Taxonomy" id="1940612"/>
    <lineage>
        <taxon>Bacteria</taxon>
        <taxon>Pseudomonadati</taxon>
        <taxon>Pseudomonadota</taxon>
        <taxon>Betaproteobacteria</taxon>
        <taxon>Burkholderiales</taxon>
        <taxon>Alcaligenaceae</taxon>
        <taxon>Pigmentiphaga</taxon>
    </lineage>
</organism>
<proteinExistence type="predicted"/>
<dbReference type="AlphaFoldDB" id="A0A5C0B686"/>
<dbReference type="EMBL" id="CP043046">
    <property type="protein sequence ID" value="QEI09233.1"/>
    <property type="molecule type" value="Genomic_DNA"/>
</dbReference>